<gene>
    <name evidence="2" type="ORF">SCLCIDRAFT_1042288</name>
</gene>
<reference evidence="3" key="2">
    <citation type="submission" date="2015-01" db="EMBL/GenBank/DDBJ databases">
        <title>Evolutionary Origins and Diversification of the Mycorrhizal Mutualists.</title>
        <authorList>
            <consortium name="DOE Joint Genome Institute"/>
            <consortium name="Mycorrhizal Genomics Consortium"/>
            <person name="Kohler A."/>
            <person name="Kuo A."/>
            <person name="Nagy L.G."/>
            <person name="Floudas D."/>
            <person name="Copeland A."/>
            <person name="Barry K.W."/>
            <person name="Cichocki N."/>
            <person name="Veneault-Fourrey C."/>
            <person name="LaButti K."/>
            <person name="Lindquist E.A."/>
            <person name="Lipzen A."/>
            <person name="Lundell T."/>
            <person name="Morin E."/>
            <person name="Murat C."/>
            <person name="Riley R."/>
            <person name="Ohm R."/>
            <person name="Sun H."/>
            <person name="Tunlid A."/>
            <person name="Henrissat B."/>
            <person name="Grigoriev I.V."/>
            <person name="Hibbett D.S."/>
            <person name="Martin F."/>
        </authorList>
    </citation>
    <scope>NUCLEOTIDE SEQUENCE [LARGE SCALE GENOMIC DNA]</scope>
    <source>
        <strain evidence="3">Foug A</strain>
    </source>
</reference>
<keyword evidence="1" id="KW-0732">Signal</keyword>
<sequence>MRLSLIALFVAPLIAVATAAVPHAAAMGTIAKRDEPKCFPLATSCEKSEECCDHDCKEAGIEGGDKTCGVSFHTRRYSSGTDFLNFKGCYFPLNEPCFVDIGDLCCQGKCVPNSDDPTTGTCKVSSCRVDGCSSTHFDYVVVKICLAHEDRSSHGCGVDNCWDFLAFVVHQSSSYLQMVYCNS</sequence>
<dbReference type="Proteomes" id="UP000053989">
    <property type="component" value="Unassembled WGS sequence"/>
</dbReference>
<dbReference type="AlphaFoldDB" id="A0A0C3DE77"/>
<evidence type="ECO:0000313" key="3">
    <source>
        <dbReference type="Proteomes" id="UP000053989"/>
    </source>
</evidence>
<feature type="chain" id="PRO_5002176578" evidence="1">
    <location>
        <begin position="20"/>
        <end position="183"/>
    </location>
</feature>
<name>A0A0C3DE77_9AGAM</name>
<organism evidence="2 3">
    <name type="scientific">Scleroderma citrinum Foug A</name>
    <dbReference type="NCBI Taxonomy" id="1036808"/>
    <lineage>
        <taxon>Eukaryota</taxon>
        <taxon>Fungi</taxon>
        <taxon>Dikarya</taxon>
        <taxon>Basidiomycota</taxon>
        <taxon>Agaricomycotina</taxon>
        <taxon>Agaricomycetes</taxon>
        <taxon>Agaricomycetidae</taxon>
        <taxon>Boletales</taxon>
        <taxon>Sclerodermatineae</taxon>
        <taxon>Sclerodermataceae</taxon>
        <taxon>Scleroderma</taxon>
    </lineage>
</organism>
<reference evidence="2 3" key="1">
    <citation type="submission" date="2014-04" db="EMBL/GenBank/DDBJ databases">
        <authorList>
            <consortium name="DOE Joint Genome Institute"/>
            <person name="Kuo A."/>
            <person name="Kohler A."/>
            <person name="Nagy L.G."/>
            <person name="Floudas D."/>
            <person name="Copeland A."/>
            <person name="Barry K.W."/>
            <person name="Cichocki N."/>
            <person name="Veneault-Fourrey C."/>
            <person name="LaButti K."/>
            <person name="Lindquist E.A."/>
            <person name="Lipzen A."/>
            <person name="Lundell T."/>
            <person name="Morin E."/>
            <person name="Murat C."/>
            <person name="Sun H."/>
            <person name="Tunlid A."/>
            <person name="Henrissat B."/>
            <person name="Grigoriev I.V."/>
            <person name="Hibbett D.S."/>
            <person name="Martin F."/>
            <person name="Nordberg H.P."/>
            <person name="Cantor M.N."/>
            <person name="Hua S.X."/>
        </authorList>
    </citation>
    <scope>NUCLEOTIDE SEQUENCE [LARGE SCALE GENOMIC DNA]</scope>
    <source>
        <strain evidence="2 3">Foug A</strain>
    </source>
</reference>
<evidence type="ECO:0000313" key="2">
    <source>
        <dbReference type="EMBL" id="KIM59010.1"/>
    </source>
</evidence>
<accession>A0A0C3DE77</accession>
<keyword evidence="3" id="KW-1185">Reference proteome</keyword>
<protein>
    <submittedName>
        <fullName evidence="2">Uncharacterized protein</fullName>
    </submittedName>
</protein>
<dbReference type="InParanoid" id="A0A0C3DE77"/>
<dbReference type="HOGENOM" id="CLU_1475980_0_0_1"/>
<proteinExistence type="predicted"/>
<dbReference type="EMBL" id="KN822078">
    <property type="protein sequence ID" value="KIM59010.1"/>
    <property type="molecule type" value="Genomic_DNA"/>
</dbReference>
<evidence type="ECO:0000256" key="1">
    <source>
        <dbReference type="SAM" id="SignalP"/>
    </source>
</evidence>
<feature type="signal peptide" evidence="1">
    <location>
        <begin position="1"/>
        <end position="19"/>
    </location>
</feature>